<proteinExistence type="predicted"/>
<evidence type="ECO:0000256" key="1">
    <source>
        <dbReference type="SAM" id="Phobius"/>
    </source>
</evidence>
<keyword evidence="3" id="KW-1185">Reference proteome</keyword>
<feature type="transmembrane region" description="Helical" evidence="1">
    <location>
        <begin position="38"/>
        <end position="62"/>
    </location>
</feature>
<comment type="caution">
    <text evidence="2">The sequence shown here is derived from an EMBL/GenBank/DDBJ whole genome shotgun (WGS) entry which is preliminary data.</text>
</comment>
<accession>A0AAN8LGV1</accession>
<dbReference type="Proteomes" id="UP001356427">
    <property type="component" value="Unassembled WGS sequence"/>
</dbReference>
<gene>
    <name evidence="2" type="ORF">J4Q44_G00177860</name>
</gene>
<evidence type="ECO:0000313" key="3">
    <source>
        <dbReference type="Proteomes" id="UP001356427"/>
    </source>
</evidence>
<dbReference type="EMBL" id="JAGTTL010000015">
    <property type="protein sequence ID" value="KAK6312122.1"/>
    <property type="molecule type" value="Genomic_DNA"/>
</dbReference>
<keyword evidence="1" id="KW-0472">Membrane</keyword>
<protein>
    <submittedName>
        <fullName evidence="2">Uncharacterized protein</fullName>
    </submittedName>
</protein>
<name>A0AAN8LGV1_9TELE</name>
<organism evidence="2 3">
    <name type="scientific">Coregonus suidteri</name>
    <dbReference type="NCBI Taxonomy" id="861788"/>
    <lineage>
        <taxon>Eukaryota</taxon>
        <taxon>Metazoa</taxon>
        <taxon>Chordata</taxon>
        <taxon>Craniata</taxon>
        <taxon>Vertebrata</taxon>
        <taxon>Euteleostomi</taxon>
        <taxon>Actinopterygii</taxon>
        <taxon>Neopterygii</taxon>
        <taxon>Teleostei</taxon>
        <taxon>Protacanthopterygii</taxon>
        <taxon>Salmoniformes</taxon>
        <taxon>Salmonidae</taxon>
        <taxon>Coregoninae</taxon>
        <taxon>Coregonus</taxon>
    </lineage>
</organism>
<keyword evidence="1" id="KW-0812">Transmembrane</keyword>
<dbReference type="AlphaFoldDB" id="A0AAN8LGV1"/>
<keyword evidence="1" id="KW-1133">Transmembrane helix</keyword>
<reference evidence="2 3" key="1">
    <citation type="submission" date="2021-04" db="EMBL/GenBank/DDBJ databases">
        <authorList>
            <person name="De Guttry C."/>
            <person name="Zahm M."/>
            <person name="Klopp C."/>
            <person name="Cabau C."/>
            <person name="Louis A."/>
            <person name="Berthelot C."/>
            <person name="Parey E."/>
            <person name="Roest Crollius H."/>
            <person name="Montfort J."/>
            <person name="Robinson-Rechavi M."/>
            <person name="Bucao C."/>
            <person name="Bouchez O."/>
            <person name="Gislard M."/>
            <person name="Lluch J."/>
            <person name="Milhes M."/>
            <person name="Lampietro C."/>
            <person name="Lopez Roques C."/>
            <person name="Donnadieu C."/>
            <person name="Braasch I."/>
            <person name="Desvignes T."/>
            <person name="Postlethwait J."/>
            <person name="Bobe J."/>
            <person name="Wedekind C."/>
            <person name="Guiguen Y."/>
        </authorList>
    </citation>
    <scope>NUCLEOTIDE SEQUENCE [LARGE SCALE GENOMIC DNA]</scope>
    <source>
        <strain evidence="2">Cs_M1</strain>
        <tissue evidence="2">Blood</tissue>
    </source>
</reference>
<feature type="non-terminal residue" evidence="2">
    <location>
        <position position="1"/>
    </location>
</feature>
<sequence>VLHHLSLSLFSENILLTEPEAGFALSCTDNDEDEFSSLWSTTSSFIILFLLSLTYSTVLSLVKMKQ</sequence>
<evidence type="ECO:0000313" key="2">
    <source>
        <dbReference type="EMBL" id="KAK6312122.1"/>
    </source>
</evidence>